<organism evidence="3 4">
    <name type="scientific">Paraglomus brasilianum</name>
    <dbReference type="NCBI Taxonomy" id="144538"/>
    <lineage>
        <taxon>Eukaryota</taxon>
        <taxon>Fungi</taxon>
        <taxon>Fungi incertae sedis</taxon>
        <taxon>Mucoromycota</taxon>
        <taxon>Glomeromycotina</taxon>
        <taxon>Glomeromycetes</taxon>
        <taxon>Paraglomerales</taxon>
        <taxon>Paraglomeraceae</taxon>
        <taxon>Paraglomus</taxon>
    </lineage>
</organism>
<comment type="caution">
    <text evidence="3">The sequence shown here is derived from an EMBL/GenBank/DDBJ whole genome shotgun (WGS) entry which is preliminary data.</text>
</comment>
<evidence type="ECO:0000313" key="4">
    <source>
        <dbReference type="Proteomes" id="UP000789739"/>
    </source>
</evidence>
<sequence length="139" mass="15612">MATKGTKRPHENSFIKSSRPVDEEQLLINDSSPTIRTGAQDVPSKKGRTKVTSSDGNTDSSKRSQKKKTNEKASKSVKWTTKQRMQLLNAVLKRVGTLNWKEIAEEVDEKDMTSCRQQWNRKIIPDLKKAAGNGIKGNE</sequence>
<evidence type="ECO:0000256" key="1">
    <source>
        <dbReference type="SAM" id="MobiDB-lite"/>
    </source>
</evidence>
<accession>A0A9N9FEQ5</accession>
<dbReference type="OrthoDB" id="2384577at2759"/>
<dbReference type="Pfam" id="PF13921">
    <property type="entry name" value="Myb_DNA-bind_6"/>
    <property type="match status" value="1"/>
</dbReference>
<dbReference type="SMART" id="SM00717">
    <property type="entry name" value="SANT"/>
    <property type="match status" value="1"/>
</dbReference>
<evidence type="ECO:0000259" key="2">
    <source>
        <dbReference type="PROSITE" id="PS50090"/>
    </source>
</evidence>
<dbReference type="AlphaFoldDB" id="A0A9N9FEQ5"/>
<proteinExistence type="predicted"/>
<keyword evidence="4" id="KW-1185">Reference proteome</keyword>
<gene>
    <name evidence="3" type="ORF">PBRASI_LOCUS3961</name>
</gene>
<protein>
    <submittedName>
        <fullName evidence="3">663_t:CDS:1</fullName>
    </submittedName>
</protein>
<dbReference type="CDD" id="cd00167">
    <property type="entry name" value="SANT"/>
    <property type="match status" value="1"/>
</dbReference>
<dbReference type="SUPFAM" id="SSF46689">
    <property type="entry name" value="Homeodomain-like"/>
    <property type="match status" value="1"/>
</dbReference>
<name>A0A9N9FEQ5_9GLOM</name>
<dbReference type="Gene3D" id="1.10.10.60">
    <property type="entry name" value="Homeodomain-like"/>
    <property type="match status" value="1"/>
</dbReference>
<feature type="compositionally biased region" description="Polar residues" evidence="1">
    <location>
        <begin position="28"/>
        <end position="37"/>
    </location>
</feature>
<reference evidence="3" key="1">
    <citation type="submission" date="2021-06" db="EMBL/GenBank/DDBJ databases">
        <authorList>
            <person name="Kallberg Y."/>
            <person name="Tangrot J."/>
            <person name="Rosling A."/>
        </authorList>
    </citation>
    <scope>NUCLEOTIDE SEQUENCE</scope>
    <source>
        <strain evidence="3">BR232B</strain>
    </source>
</reference>
<evidence type="ECO:0000313" key="3">
    <source>
        <dbReference type="EMBL" id="CAG8527912.1"/>
    </source>
</evidence>
<dbReference type="InterPro" id="IPR001005">
    <property type="entry name" value="SANT/Myb"/>
</dbReference>
<feature type="domain" description="Myb-like" evidence="2">
    <location>
        <begin position="71"/>
        <end position="123"/>
    </location>
</feature>
<feature type="compositionally biased region" description="Polar residues" evidence="1">
    <location>
        <begin position="50"/>
        <end position="59"/>
    </location>
</feature>
<dbReference type="Proteomes" id="UP000789739">
    <property type="component" value="Unassembled WGS sequence"/>
</dbReference>
<dbReference type="PROSITE" id="PS50090">
    <property type="entry name" value="MYB_LIKE"/>
    <property type="match status" value="1"/>
</dbReference>
<dbReference type="EMBL" id="CAJVPI010000381">
    <property type="protein sequence ID" value="CAG8527912.1"/>
    <property type="molecule type" value="Genomic_DNA"/>
</dbReference>
<dbReference type="InterPro" id="IPR009057">
    <property type="entry name" value="Homeodomain-like_sf"/>
</dbReference>
<feature type="region of interest" description="Disordered" evidence="1">
    <location>
        <begin position="1"/>
        <end position="78"/>
    </location>
</feature>